<evidence type="ECO:0008006" key="3">
    <source>
        <dbReference type="Google" id="ProtNLM"/>
    </source>
</evidence>
<protein>
    <recommendedName>
        <fullName evidence="3">2'-5' RNA ligase</fullName>
    </recommendedName>
</protein>
<comment type="caution">
    <text evidence="1">The sequence shown here is derived from an EMBL/GenBank/DDBJ whole genome shotgun (WGS) entry which is preliminary data.</text>
</comment>
<dbReference type="PATRIC" id="fig|1423750.3.peg.454"/>
<dbReference type="GeneID" id="98318490"/>
<evidence type="ECO:0000313" key="2">
    <source>
        <dbReference type="Proteomes" id="UP000051451"/>
    </source>
</evidence>
<reference evidence="1 2" key="1">
    <citation type="journal article" date="2015" name="Genome Announc.">
        <title>Expanding the biotechnology potential of lactobacilli through comparative genomics of 213 strains and associated genera.</title>
        <authorList>
            <person name="Sun Z."/>
            <person name="Harris H.M."/>
            <person name="McCann A."/>
            <person name="Guo C."/>
            <person name="Argimon S."/>
            <person name="Zhang W."/>
            <person name="Yang X."/>
            <person name="Jeffery I.B."/>
            <person name="Cooney J.C."/>
            <person name="Kagawa T.F."/>
            <person name="Liu W."/>
            <person name="Song Y."/>
            <person name="Salvetti E."/>
            <person name="Wrobel A."/>
            <person name="Rasinkangas P."/>
            <person name="Parkhill J."/>
            <person name="Rea M.C."/>
            <person name="O'Sullivan O."/>
            <person name="Ritari J."/>
            <person name="Douillard F.P."/>
            <person name="Paul Ross R."/>
            <person name="Yang R."/>
            <person name="Briner A.E."/>
            <person name="Felis G.E."/>
            <person name="de Vos W.M."/>
            <person name="Barrangou R."/>
            <person name="Klaenhammer T.R."/>
            <person name="Caufield P.W."/>
            <person name="Cui Y."/>
            <person name="Zhang H."/>
            <person name="O'Toole P.W."/>
        </authorList>
    </citation>
    <scope>NUCLEOTIDE SEQUENCE [LARGE SCALE GENOMIC DNA]</scope>
    <source>
        <strain evidence="1 2">DSM 18630</strain>
    </source>
</reference>
<organism evidence="1 2">
    <name type="scientific">Liquorilactobacillus ghanensis DSM 18630</name>
    <dbReference type="NCBI Taxonomy" id="1423750"/>
    <lineage>
        <taxon>Bacteria</taxon>
        <taxon>Bacillati</taxon>
        <taxon>Bacillota</taxon>
        <taxon>Bacilli</taxon>
        <taxon>Lactobacillales</taxon>
        <taxon>Lactobacillaceae</taxon>
        <taxon>Liquorilactobacillus</taxon>
    </lineage>
</organism>
<proteinExistence type="predicted"/>
<dbReference type="EMBL" id="AZGB01000009">
    <property type="protein sequence ID" value="KRM07128.1"/>
    <property type="molecule type" value="Genomic_DNA"/>
</dbReference>
<dbReference type="SUPFAM" id="SSF55144">
    <property type="entry name" value="LigT-like"/>
    <property type="match status" value="1"/>
</dbReference>
<keyword evidence="2" id="KW-1185">Reference proteome</keyword>
<evidence type="ECO:0000313" key="1">
    <source>
        <dbReference type="EMBL" id="KRM07128.1"/>
    </source>
</evidence>
<dbReference type="InterPro" id="IPR009097">
    <property type="entry name" value="Cyclic_Pdiesterase"/>
</dbReference>
<sequence>MERSILIFPEFDNIKLVQEIRQKYDSLYMHIRPHISLVFPFKSTLQNSLIFDVLCKTSQNMSSFSIDISRVSGDYKNGYVWLEIGKNERDIRELHRRLYDNELFSSYELKSKKYIPHITVAQGLQRERAFSLAKELNKRGNSITAKVKSISVEEILANGDSKEIFSKKLITSR</sequence>
<dbReference type="AlphaFoldDB" id="A0A0R1VMT5"/>
<dbReference type="Gene3D" id="3.90.1140.10">
    <property type="entry name" value="Cyclic phosphodiesterase"/>
    <property type="match status" value="1"/>
</dbReference>
<name>A0A0R1VMT5_9LACO</name>
<dbReference type="Proteomes" id="UP000051451">
    <property type="component" value="Unassembled WGS sequence"/>
</dbReference>
<dbReference type="PANTHER" id="PTHR40037">
    <property type="entry name" value="PHOSPHOESTERASE YJCG-RELATED"/>
    <property type="match status" value="1"/>
</dbReference>
<dbReference type="RefSeq" id="WP_057871221.1">
    <property type="nucleotide sequence ID" value="NZ_AZGB01000009.1"/>
</dbReference>
<accession>A0A0R1VMT5</accession>
<dbReference type="OrthoDB" id="1524661at2"/>
<gene>
    <name evidence="1" type="ORF">FC89_GL000444</name>
</gene>
<dbReference type="Pfam" id="PF13563">
    <property type="entry name" value="2_5_RNA_ligase2"/>
    <property type="match status" value="1"/>
</dbReference>
<dbReference type="PANTHER" id="PTHR40037:SF1">
    <property type="entry name" value="PHOSPHOESTERASE SAOUHSC_00951-RELATED"/>
    <property type="match status" value="1"/>
</dbReference>
<dbReference type="InterPro" id="IPR050580">
    <property type="entry name" value="2H_phosphoesterase_YjcG-like"/>
</dbReference>